<dbReference type="EMBL" id="MU266936">
    <property type="protein sequence ID" value="KAH7917791.1"/>
    <property type="molecule type" value="Genomic_DNA"/>
</dbReference>
<accession>A0ACB8AXU1</accession>
<evidence type="ECO:0000313" key="1">
    <source>
        <dbReference type="EMBL" id="KAH7917791.1"/>
    </source>
</evidence>
<keyword evidence="2" id="KW-1185">Reference proteome</keyword>
<organism evidence="1 2">
    <name type="scientific">Leucogyrophana mollusca</name>
    <dbReference type="NCBI Taxonomy" id="85980"/>
    <lineage>
        <taxon>Eukaryota</taxon>
        <taxon>Fungi</taxon>
        <taxon>Dikarya</taxon>
        <taxon>Basidiomycota</taxon>
        <taxon>Agaricomycotina</taxon>
        <taxon>Agaricomycetes</taxon>
        <taxon>Agaricomycetidae</taxon>
        <taxon>Boletales</taxon>
        <taxon>Boletales incertae sedis</taxon>
        <taxon>Leucogyrophana</taxon>
    </lineage>
</organism>
<protein>
    <submittedName>
        <fullName evidence="1">Uncharacterized protein</fullName>
    </submittedName>
</protein>
<sequence length="968" mass="107443">MSNEPEKIQCTLRIISAENLPHPSRWTKGLPNAFVTVKLNDIEHETSVAHRNSKPAWDEAFALVDVQASSVLFLDVQHRPQPMGLVGKLASISIRVEDLVHQCLGGQEVELDLISHLRERANGGGPSRIKVSLSVTDPGTVVRSLLNLLDSVLSKIDDVVKVVDDMAEVHPYAKFAQTMLLSAYKVVQKQIWMDQSIVNLLTAMVTLYSIIGAADNLVNGKLNILQQNIKTILLQTVECATFIRDYAYRGFAARVLHGVHSDDAGTCKRLIQGLCDLQAIFQTDIGVRTVFVSCQTHGIVTDIFVHQILDRLMPADMHASQHSECLPGTRQELLSDIISWATDINCKQNVFWLHGVSGSGKSTVSATVANYIGEMHRLGAFIAFDRNFADCSHPSKVIRTLAHKLGMFDGRIGKAISDAIKGYPGIKGASLLTQFTELLVKPLSSLASLQDEGAIVVILDALDECGNDATRASLLQVLETQLYQMPSFIRILITSRPLNDIRGALEHPKVHNEGLDISSNTNSEDISAFFHKEMKKAKEVDQSLPLDWPGDEKIDGLILRACGLFIWASTASKFIREYTPIRRLEIILAGNATEAQTALSQLYKTILKSAGIWSDYNFEADFHNVLSIILAAQRPLTTSAIDQLLPVSQIRGSAHIVSHLCSVLVYDLDNPAVPVQILHSSFVDFLFSAEQSGQDAWHINRDTSHKDLAIACLERLCTKGLKKNICNMALACQNWKSEDLAEDITYACIFWVDHILAAADGSIALIIPYIEKFLREHLLHWFEAMSILRKSQETIRLLDYLFRQIPANSYYNLHVFDAWRFAQQFAADIEEHPLLVYHGVLQFAPRNSLTYKWFYNHKSYAKITGLQESQPSTLPRLIRHRHRVQSVAVSPDGTHIVSGSNDNTICIWNASTGTQVLPPMQGHQGPVLSVAFSPDGTHIVSGSDDKTILAFLEGRLHCGEGNFRGGVR</sequence>
<proteinExistence type="predicted"/>
<evidence type="ECO:0000313" key="2">
    <source>
        <dbReference type="Proteomes" id="UP000790709"/>
    </source>
</evidence>
<comment type="caution">
    <text evidence="1">The sequence shown here is derived from an EMBL/GenBank/DDBJ whole genome shotgun (WGS) entry which is preliminary data.</text>
</comment>
<gene>
    <name evidence="1" type="ORF">BV22DRAFT_1123950</name>
</gene>
<name>A0ACB8AXU1_9AGAM</name>
<reference evidence="1" key="1">
    <citation type="journal article" date="2021" name="New Phytol.">
        <title>Evolutionary innovations through gain and loss of genes in the ectomycorrhizal Boletales.</title>
        <authorList>
            <person name="Wu G."/>
            <person name="Miyauchi S."/>
            <person name="Morin E."/>
            <person name="Kuo A."/>
            <person name="Drula E."/>
            <person name="Varga T."/>
            <person name="Kohler A."/>
            <person name="Feng B."/>
            <person name="Cao Y."/>
            <person name="Lipzen A."/>
            <person name="Daum C."/>
            <person name="Hundley H."/>
            <person name="Pangilinan J."/>
            <person name="Johnson J."/>
            <person name="Barry K."/>
            <person name="LaButti K."/>
            <person name="Ng V."/>
            <person name="Ahrendt S."/>
            <person name="Min B."/>
            <person name="Choi I.G."/>
            <person name="Park H."/>
            <person name="Plett J.M."/>
            <person name="Magnuson J."/>
            <person name="Spatafora J.W."/>
            <person name="Nagy L.G."/>
            <person name="Henrissat B."/>
            <person name="Grigoriev I.V."/>
            <person name="Yang Z.L."/>
            <person name="Xu J."/>
            <person name="Martin F.M."/>
        </authorList>
    </citation>
    <scope>NUCLEOTIDE SEQUENCE</scope>
    <source>
        <strain evidence="1">KUC20120723A-06</strain>
    </source>
</reference>
<dbReference type="Proteomes" id="UP000790709">
    <property type="component" value="Unassembled WGS sequence"/>
</dbReference>